<sequence>FTFNLFFDLKTFIKMVFLSSAVSDARINEKVESGKARFSTCVYGSRWTTQPIPKYSLPEDEMPPNVAYKLIRDDLQLDGNPVLNLASFVTTYMEDEAEKLMTENLSKNFIDYEEYPVSVELQNRCVNIIARLFNAPMEDPTSEAMGVSTIGSSEAIILSVLAMKKLWQKRRIAEGKPTDKPNLVMAASVQVCWEKATRYLEIEEKFVYLTEGVYILDPVKAVELVDENTIGNKNKWTFKIRSTYTGHYEDAKTVNDLLKVKNEENGWDVPIHVDAASGGFVAPFVNPDLVWDFRLDLVRSINVSGHKYGLCYPGIGWAIWKSKQYLPEELIFNVNYLGSDQVRRAANVIAQYYVLIRNGRSGFTSIMTNLMEIANYLAQTLEDTGIFEILSDRNGVGLPLVAFKLKLKDIHYDEFDVAARLRERGWIVPAYTMAPHTEHIKLMRIVVREDFSRERCDILVTDIVSTIELLNKLDRDTLHKKRTANASWSLLKGVTRATFGGVRNASHKTNGGWAWCSRACFRDMLLSQEILGNT</sequence>
<reference evidence="1" key="1">
    <citation type="submission" date="2021-06" db="EMBL/GenBank/DDBJ databases">
        <authorList>
            <person name="Kallberg Y."/>
            <person name="Tangrot J."/>
            <person name="Rosling A."/>
        </authorList>
    </citation>
    <scope>NUCLEOTIDE SEQUENCE</scope>
    <source>
        <strain evidence="1">MA461A</strain>
    </source>
</reference>
<organism evidence="1 2">
    <name type="scientific">Racocetra persica</name>
    <dbReference type="NCBI Taxonomy" id="160502"/>
    <lineage>
        <taxon>Eukaryota</taxon>
        <taxon>Fungi</taxon>
        <taxon>Fungi incertae sedis</taxon>
        <taxon>Mucoromycota</taxon>
        <taxon>Glomeromycotina</taxon>
        <taxon>Glomeromycetes</taxon>
        <taxon>Diversisporales</taxon>
        <taxon>Gigasporaceae</taxon>
        <taxon>Racocetra</taxon>
    </lineage>
</organism>
<feature type="non-terminal residue" evidence="1">
    <location>
        <position position="1"/>
    </location>
</feature>
<dbReference type="Proteomes" id="UP000789920">
    <property type="component" value="Unassembled WGS sequence"/>
</dbReference>
<keyword evidence="2" id="KW-1185">Reference proteome</keyword>
<protein>
    <submittedName>
        <fullName evidence="1">12117_t:CDS:1</fullName>
    </submittedName>
</protein>
<dbReference type="EMBL" id="CAJVQC010013709">
    <property type="protein sequence ID" value="CAG8650597.1"/>
    <property type="molecule type" value="Genomic_DNA"/>
</dbReference>
<evidence type="ECO:0000313" key="2">
    <source>
        <dbReference type="Proteomes" id="UP000789920"/>
    </source>
</evidence>
<comment type="caution">
    <text evidence="1">The sequence shown here is derived from an EMBL/GenBank/DDBJ whole genome shotgun (WGS) entry which is preliminary data.</text>
</comment>
<proteinExistence type="predicted"/>
<evidence type="ECO:0000313" key="1">
    <source>
        <dbReference type="EMBL" id="CAG8650597.1"/>
    </source>
</evidence>
<accession>A0ACA9NF46</accession>
<feature type="non-terminal residue" evidence="1">
    <location>
        <position position="534"/>
    </location>
</feature>
<gene>
    <name evidence="1" type="ORF">RPERSI_LOCUS7856</name>
</gene>
<name>A0ACA9NF46_9GLOM</name>